<gene>
    <name evidence="1" type="ORF">ACFOYY_32795</name>
</gene>
<organism evidence="1 2">
    <name type="scientific">Streptosporangium jomthongense</name>
    <dbReference type="NCBI Taxonomy" id="1193683"/>
    <lineage>
        <taxon>Bacteria</taxon>
        <taxon>Bacillati</taxon>
        <taxon>Actinomycetota</taxon>
        <taxon>Actinomycetes</taxon>
        <taxon>Streptosporangiales</taxon>
        <taxon>Streptosporangiaceae</taxon>
        <taxon>Streptosporangium</taxon>
    </lineage>
</organism>
<comment type="caution">
    <text evidence="1">The sequence shown here is derived from an EMBL/GenBank/DDBJ whole genome shotgun (WGS) entry which is preliminary data.</text>
</comment>
<sequence>MNAPITPTLPLNMLDLLVPDGSTLPLAWAVLVGDREQVGTHDGRPVYAPTVTSWHLVQVCGYEVDAGHFARDMGRASLGGIEVDQWNWYPASDGDELLELYGVVSGDETAAEVAIAPLTALLHKAGE</sequence>
<evidence type="ECO:0000313" key="1">
    <source>
        <dbReference type="EMBL" id="MFC3984945.1"/>
    </source>
</evidence>
<dbReference type="RefSeq" id="WP_386194977.1">
    <property type="nucleotide sequence ID" value="NZ_JBHSBC010000039.1"/>
</dbReference>
<keyword evidence="2" id="KW-1185">Reference proteome</keyword>
<dbReference type="Proteomes" id="UP001595698">
    <property type="component" value="Unassembled WGS sequence"/>
</dbReference>
<reference evidence="2" key="1">
    <citation type="journal article" date="2019" name="Int. J. Syst. Evol. Microbiol.">
        <title>The Global Catalogue of Microorganisms (GCM) 10K type strain sequencing project: providing services to taxonomists for standard genome sequencing and annotation.</title>
        <authorList>
            <consortium name="The Broad Institute Genomics Platform"/>
            <consortium name="The Broad Institute Genome Sequencing Center for Infectious Disease"/>
            <person name="Wu L."/>
            <person name="Ma J."/>
        </authorList>
    </citation>
    <scope>NUCLEOTIDE SEQUENCE [LARGE SCALE GENOMIC DNA]</scope>
    <source>
        <strain evidence="2">TBRC 7912</strain>
    </source>
</reference>
<name>A0ABV8FAA2_9ACTN</name>
<dbReference type="EMBL" id="JBHSBC010000039">
    <property type="protein sequence ID" value="MFC3984945.1"/>
    <property type="molecule type" value="Genomic_DNA"/>
</dbReference>
<protein>
    <submittedName>
        <fullName evidence="1">Uncharacterized protein</fullName>
    </submittedName>
</protein>
<accession>A0ABV8FAA2</accession>
<evidence type="ECO:0000313" key="2">
    <source>
        <dbReference type="Proteomes" id="UP001595698"/>
    </source>
</evidence>
<proteinExistence type="predicted"/>